<reference evidence="1 2" key="2">
    <citation type="submission" date="2018-06" db="EMBL/GenBank/DDBJ databases">
        <authorList>
            <person name="Zhirakovskaya E."/>
        </authorList>
    </citation>
    <scope>NUCLEOTIDE SEQUENCE [LARGE SCALE GENOMIC DNA]</scope>
    <source>
        <strain evidence="1 2">FBKL4.011</strain>
    </source>
</reference>
<dbReference type="RefSeq" id="WP_113658211.1">
    <property type="nucleotide sequence ID" value="NZ_KZ845665.1"/>
</dbReference>
<organism evidence="1 2">
    <name type="scientific">Thermoflavimicrobium daqui</name>
    <dbReference type="NCBI Taxonomy" id="2137476"/>
    <lineage>
        <taxon>Bacteria</taxon>
        <taxon>Bacillati</taxon>
        <taxon>Bacillota</taxon>
        <taxon>Bacilli</taxon>
        <taxon>Bacillales</taxon>
        <taxon>Thermoactinomycetaceae</taxon>
        <taxon>Thermoflavimicrobium</taxon>
    </lineage>
</organism>
<dbReference type="Proteomes" id="UP000251213">
    <property type="component" value="Unassembled WGS sequence"/>
</dbReference>
<accession>A0A364K5Q3</accession>
<evidence type="ECO:0008006" key="3">
    <source>
        <dbReference type="Google" id="ProtNLM"/>
    </source>
</evidence>
<gene>
    <name evidence="1" type="ORF">DL897_05835</name>
</gene>
<dbReference type="Pfam" id="PF08863">
    <property type="entry name" value="YolD"/>
    <property type="match status" value="1"/>
</dbReference>
<reference evidence="1 2" key="1">
    <citation type="submission" date="2018-06" db="EMBL/GenBank/DDBJ databases">
        <title>Thermoflavimicrobium daqus sp. nov., a thermophilic microbe isolated from Moutai-flavour Daqu.</title>
        <authorList>
            <person name="Wang X."/>
            <person name="Zhou H."/>
        </authorList>
    </citation>
    <scope>NUCLEOTIDE SEQUENCE [LARGE SCALE GENOMIC DNA]</scope>
    <source>
        <strain evidence="1 2">FBKL4.011</strain>
    </source>
</reference>
<proteinExistence type="predicted"/>
<keyword evidence="2" id="KW-1185">Reference proteome</keyword>
<dbReference type="AlphaFoldDB" id="A0A364K5Q3"/>
<evidence type="ECO:0000313" key="1">
    <source>
        <dbReference type="EMBL" id="RAL25598.1"/>
    </source>
</evidence>
<dbReference type="EMBL" id="QJKK01000003">
    <property type="protein sequence ID" value="RAL25598.1"/>
    <property type="molecule type" value="Genomic_DNA"/>
</dbReference>
<protein>
    <recommendedName>
        <fullName evidence="3">YolD-like family protein</fullName>
    </recommendedName>
</protein>
<name>A0A364K5Q3_9BACL</name>
<dbReference type="InterPro" id="IPR014962">
    <property type="entry name" value="YolD"/>
</dbReference>
<sequence>MSTLDRKNKLWEGSRMFLPEHRKNLLEHYQEAQTFTPPILSDEAWQEINRLIIEGLHDESPLLIYYVKQKSAQQFCGFIEKVNPYEHWLKVTNGQTTCTIHFKNIYRVEYP</sequence>
<dbReference type="PANTHER" id="PTHR40051">
    <property type="entry name" value="IG HYPOTHETICAL 15966"/>
    <property type="match status" value="1"/>
</dbReference>
<evidence type="ECO:0000313" key="2">
    <source>
        <dbReference type="Proteomes" id="UP000251213"/>
    </source>
</evidence>
<dbReference type="OrthoDB" id="2376882at2"/>
<dbReference type="PANTHER" id="PTHR40051:SF1">
    <property type="entry name" value="YOLD-LIKE FAMILY PROTEIN"/>
    <property type="match status" value="1"/>
</dbReference>
<comment type="caution">
    <text evidence="1">The sequence shown here is derived from an EMBL/GenBank/DDBJ whole genome shotgun (WGS) entry which is preliminary data.</text>
</comment>